<evidence type="ECO:0000256" key="4">
    <source>
        <dbReference type="RuleBase" id="RU003719"/>
    </source>
</evidence>
<comment type="similarity">
    <text evidence="1 4">Belongs to the D-isomer specific 2-hydroxyacid dehydrogenase family.</text>
</comment>
<dbReference type="FunFam" id="3.40.50.720:FF:000203">
    <property type="entry name" value="D-3-phosphoglycerate dehydrogenase (SerA)"/>
    <property type="match status" value="1"/>
</dbReference>
<dbReference type="Proteomes" id="UP000030147">
    <property type="component" value="Unassembled WGS sequence"/>
</dbReference>
<dbReference type="eggNOG" id="COG0111">
    <property type="taxonomic scope" value="Bacteria"/>
</dbReference>
<dbReference type="RefSeq" id="WP_036818969.1">
    <property type="nucleotide sequence ID" value="NZ_AVBF01000022.1"/>
</dbReference>
<dbReference type="AlphaFoldDB" id="A0A0A2TFF7"/>
<dbReference type="Pfam" id="PF00389">
    <property type="entry name" value="2-Hacid_dh"/>
    <property type="match status" value="1"/>
</dbReference>
<dbReference type="CDD" id="cd05299">
    <property type="entry name" value="CtBP_dh"/>
    <property type="match status" value="1"/>
</dbReference>
<evidence type="ECO:0000259" key="5">
    <source>
        <dbReference type="Pfam" id="PF00389"/>
    </source>
</evidence>
<dbReference type="InterPro" id="IPR050857">
    <property type="entry name" value="D-2-hydroxyacid_DH"/>
</dbReference>
<dbReference type="GO" id="GO:0003714">
    <property type="term" value="F:transcription corepressor activity"/>
    <property type="evidence" value="ECO:0007669"/>
    <property type="project" value="InterPro"/>
</dbReference>
<accession>A0A0A2TFF7</accession>
<name>A0A0A2TFF7_9BACI</name>
<dbReference type="InterPro" id="IPR006140">
    <property type="entry name" value="D-isomer_DH_NAD-bd"/>
</dbReference>
<dbReference type="InterPro" id="IPR029753">
    <property type="entry name" value="D-isomer_DH_CS"/>
</dbReference>
<dbReference type="InterPro" id="IPR043322">
    <property type="entry name" value="CtBP"/>
</dbReference>
<organism evidence="7 8">
    <name type="scientific">Pontibacillus yanchengensis Y32</name>
    <dbReference type="NCBI Taxonomy" id="1385514"/>
    <lineage>
        <taxon>Bacteria</taxon>
        <taxon>Bacillati</taxon>
        <taxon>Bacillota</taxon>
        <taxon>Bacilli</taxon>
        <taxon>Bacillales</taxon>
        <taxon>Bacillaceae</taxon>
        <taxon>Pontibacillus</taxon>
    </lineage>
</organism>
<reference evidence="7 8" key="1">
    <citation type="journal article" date="2015" name="Stand. Genomic Sci.">
        <title>High quality draft genome sequence of the moderately halophilic bacterium Pontibacillus yanchengensis Y32(T) and comparison among Pontibacillus genomes.</title>
        <authorList>
            <person name="Huang J."/>
            <person name="Qiao Z.X."/>
            <person name="Tang J.W."/>
            <person name="Wang G."/>
        </authorList>
    </citation>
    <scope>NUCLEOTIDE SEQUENCE [LARGE SCALE GENOMIC DNA]</scope>
    <source>
        <strain evidence="7 8">Y32</strain>
    </source>
</reference>
<keyword evidence="2 4" id="KW-0560">Oxidoreductase</keyword>
<evidence type="ECO:0000256" key="2">
    <source>
        <dbReference type="ARBA" id="ARBA00023002"/>
    </source>
</evidence>
<protein>
    <submittedName>
        <fullName evidence="7">2-hydroxyacid dehydrogenase</fullName>
    </submittedName>
</protein>
<dbReference type="InterPro" id="IPR036291">
    <property type="entry name" value="NAD(P)-bd_dom_sf"/>
</dbReference>
<feature type="domain" description="D-isomer specific 2-hydroxyacid dehydrogenase NAD-binding" evidence="6">
    <location>
        <begin position="109"/>
        <end position="285"/>
    </location>
</feature>
<dbReference type="SUPFAM" id="SSF52283">
    <property type="entry name" value="Formate/glycerate dehydrogenase catalytic domain-like"/>
    <property type="match status" value="1"/>
</dbReference>
<evidence type="ECO:0000313" key="7">
    <source>
        <dbReference type="EMBL" id="KGP72826.1"/>
    </source>
</evidence>
<dbReference type="OrthoDB" id="9805416at2"/>
<evidence type="ECO:0000256" key="1">
    <source>
        <dbReference type="ARBA" id="ARBA00005854"/>
    </source>
</evidence>
<comment type="caution">
    <text evidence="7">The sequence shown here is derived from an EMBL/GenBank/DDBJ whole genome shotgun (WGS) entry which is preliminary data.</text>
</comment>
<dbReference type="Pfam" id="PF02826">
    <property type="entry name" value="2-Hacid_dh_C"/>
    <property type="match status" value="1"/>
</dbReference>
<dbReference type="InterPro" id="IPR006139">
    <property type="entry name" value="D-isomer_2_OHA_DH_cat_dom"/>
</dbReference>
<dbReference type="SUPFAM" id="SSF51735">
    <property type="entry name" value="NAD(P)-binding Rossmann-fold domains"/>
    <property type="match status" value="1"/>
</dbReference>
<evidence type="ECO:0000256" key="3">
    <source>
        <dbReference type="ARBA" id="ARBA00023027"/>
    </source>
</evidence>
<proteinExistence type="inferred from homology"/>
<dbReference type="PROSITE" id="PS00670">
    <property type="entry name" value="D_2_HYDROXYACID_DH_2"/>
    <property type="match status" value="1"/>
</dbReference>
<dbReference type="PANTHER" id="PTHR42789">
    <property type="entry name" value="D-ISOMER SPECIFIC 2-HYDROXYACID DEHYDROGENASE FAMILY PROTEIN (AFU_ORTHOLOGUE AFUA_6G10090)"/>
    <property type="match status" value="1"/>
</dbReference>
<sequence length="319" mass="35221">MKFKVVVTDYEYDTLQPEREVIERAGGELVAYQCKTEEEVIEACRDADGILTQYSQITASVIEEMERCKVIARYGIGYDSVDVRAATEKGISVCNVTDYCLDEVADHTLALLLSSARKVAEQNQQVKNGNWNFNWAKPISRLQGKVLGLIGFGNIARTVAEKAKVFGLEIVTFDPFLTDEDAIRAGVTSVEWEELFQQADFLSVHVPLNEQTRGLVGGAEFSFMKPSATLINTARGPIVDEEALVEALKNNAIAGAALDVLETEPISADHPMLEMDQVLLTPHIAWYSEESEKELKTKAAQNVADVLQGKQATYVVNQV</sequence>
<evidence type="ECO:0000259" key="6">
    <source>
        <dbReference type="Pfam" id="PF02826"/>
    </source>
</evidence>
<dbReference type="Gene3D" id="3.40.50.720">
    <property type="entry name" value="NAD(P)-binding Rossmann-like Domain"/>
    <property type="match status" value="2"/>
</dbReference>
<gene>
    <name evidence="7" type="ORF">N782_10160</name>
</gene>
<evidence type="ECO:0000313" key="8">
    <source>
        <dbReference type="Proteomes" id="UP000030147"/>
    </source>
</evidence>
<dbReference type="GO" id="GO:0016616">
    <property type="term" value="F:oxidoreductase activity, acting on the CH-OH group of donors, NAD or NADP as acceptor"/>
    <property type="evidence" value="ECO:0007669"/>
    <property type="project" value="InterPro"/>
</dbReference>
<keyword evidence="8" id="KW-1185">Reference proteome</keyword>
<keyword evidence="3" id="KW-0520">NAD</keyword>
<dbReference type="STRING" id="1385514.N782_10160"/>
<dbReference type="PANTHER" id="PTHR42789:SF1">
    <property type="entry name" value="D-ISOMER SPECIFIC 2-HYDROXYACID DEHYDROGENASE FAMILY PROTEIN (AFU_ORTHOLOGUE AFUA_6G10090)"/>
    <property type="match status" value="1"/>
</dbReference>
<dbReference type="GO" id="GO:0051287">
    <property type="term" value="F:NAD binding"/>
    <property type="evidence" value="ECO:0007669"/>
    <property type="project" value="InterPro"/>
</dbReference>
<feature type="domain" description="D-isomer specific 2-hydroxyacid dehydrogenase catalytic" evidence="5">
    <location>
        <begin position="15"/>
        <end position="317"/>
    </location>
</feature>
<dbReference type="EMBL" id="AVBF01000022">
    <property type="protein sequence ID" value="KGP72826.1"/>
    <property type="molecule type" value="Genomic_DNA"/>
</dbReference>